<feature type="domain" description="Endonuclease/exonuclease/phosphatase" evidence="5">
    <location>
        <begin position="27"/>
        <end position="272"/>
    </location>
</feature>
<name>A0ABR6BKV2_9PSEU</name>
<comment type="similarity">
    <text evidence="1">Belongs to the neutral sphingomyelinase family.</text>
</comment>
<dbReference type="EMBL" id="JACJID010000003">
    <property type="protein sequence ID" value="MBA8927537.1"/>
    <property type="molecule type" value="Genomic_DNA"/>
</dbReference>
<dbReference type="Proteomes" id="UP000517916">
    <property type="component" value="Unassembled WGS sequence"/>
</dbReference>
<reference evidence="6 7" key="1">
    <citation type="submission" date="2020-08" db="EMBL/GenBank/DDBJ databases">
        <title>Genomic Encyclopedia of Archaeal and Bacterial Type Strains, Phase II (KMG-II): from individual species to whole genera.</title>
        <authorList>
            <person name="Goeker M."/>
        </authorList>
    </citation>
    <scope>NUCLEOTIDE SEQUENCE [LARGE SCALE GENOMIC DNA]</scope>
    <source>
        <strain evidence="6 7">DSM 43850</strain>
    </source>
</reference>
<evidence type="ECO:0000313" key="7">
    <source>
        <dbReference type="Proteomes" id="UP000517916"/>
    </source>
</evidence>
<dbReference type="PANTHER" id="PTHR16320">
    <property type="entry name" value="SPHINGOMYELINASE FAMILY MEMBER"/>
    <property type="match status" value="1"/>
</dbReference>
<dbReference type="Gene3D" id="3.60.10.10">
    <property type="entry name" value="Endonuclease/exonuclease/phosphatase"/>
    <property type="match status" value="1"/>
</dbReference>
<feature type="signal peptide" evidence="4">
    <location>
        <begin position="1"/>
        <end position="19"/>
    </location>
</feature>
<proteinExistence type="inferred from homology"/>
<dbReference type="RefSeq" id="WP_182838393.1">
    <property type="nucleotide sequence ID" value="NZ_BAAABQ010000056.1"/>
</dbReference>
<dbReference type="InterPro" id="IPR038772">
    <property type="entry name" value="Sph/SMPD2-like"/>
</dbReference>
<comment type="caution">
    <text evidence="6">The sequence shown here is derived from an EMBL/GenBank/DDBJ whole genome shotgun (WGS) entry which is preliminary data.</text>
</comment>
<gene>
    <name evidence="6" type="ORF">BC739_004743</name>
</gene>
<dbReference type="InterPro" id="IPR017766">
    <property type="entry name" value="Sphingomyelinase/PLipase_C"/>
</dbReference>
<dbReference type="GO" id="GO:0016787">
    <property type="term" value="F:hydrolase activity"/>
    <property type="evidence" value="ECO:0007669"/>
    <property type="project" value="UniProtKB-KW"/>
</dbReference>
<evidence type="ECO:0000256" key="4">
    <source>
        <dbReference type="SAM" id="SignalP"/>
    </source>
</evidence>
<evidence type="ECO:0000313" key="6">
    <source>
        <dbReference type="EMBL" id="MBA8927537.1"/>
    </source>
</evidence>
<keyword evidence="7" id="KW-1185">Reference proteome</keyword>
<evidence type="ECO:0000259" key="5">
    <source>
        <dbReference type="Pfam" id="PF03372"/>
    </source>
</evidence>
<keyword evidence="6" id="KW-0540">Nuclease</keyword>
<keyword evidence="2 4" id="KW-0732">Signal</keyword>
<accession>A0ABR6BKV2</accession>
<protein>
    <submittedName>
        <fullName evidence="6">Endonuclease/exonuclease/phosphatase family metal-dependent hydrolase</fullName>
    </submittedName>
</protein>
<dbReference type="InterPro" id="IPR036691">
    <property type="entry name" value="Endo/exonu/phosph_ase_sf"/>
</dbReference>
<dbReference type="SUPFAM" id="SSF56219">
    <property type="entry name" value="DNase I-like"/>
    <property type="match status" value="1"/>
</dbReference>
<dbReference type="InterPro" id="IPR005135">
    <property type="entry name" value="Endo/exonuclease/phosphatase"/>
</dbReference>
<evidence type="ECO:0000256" key="3">
    <source>
        <dbReference type="ARBA" id="ARBA00022801"/>
    </source>
</evidence>
<evidence type="ECO:0000256" key="2">
    <source>
        <dbReference type="ARBA" id="ARBA00022729"/>
    </source>
</evidence>
<dbReference type="CDD" id="cd09078">
    <property type="entry name" value="nSMase"/>
    <property type="match status" value="1"/>
</dbReference>
<dbReference type="Pfam" id="PF03372">
    <property type="entry name" value="Exo_endo_phos"/>
    <property type="match status" value="1"/>
</dbReference>
<dbReference type="PANTHER" id="PTHR16320:SF23">
    <property type="entry name" value="SPHINGOMYELINASE C 1"/>
    <property type="match status" value="1"/>
</dbReference>
<organism evidence="6 7">
    <name type="scientific">Kutzneria viridogrisea</name>
    <dbReference type="NCBI Taxonomy" id="47990"/>
    <lineage>
        <taxon>Bacteria</taxon>
        <taxon>Bacillati</taxon>
        <taxon>Actinomycetota</taxon>
        <taxon>Actinomycetes</taxon>
        <taxon>Pseudonocardiales</taxon>
        <taxon>Pseudonocardiaceae</taxon>
        <taxon>Kutzneria</taxon>
    </lineage>
</organism>
<keyword evidence="3 6" id="KW-0378">Hydrolase</keyword>
<dbReference type="GO" id="GO:0004519">
    <property type="term" value="F:endonuclease activity"/>
    <property type="evidence" value="ECO:0007669"/>
    <property type="project" value="UniProtKB-KW"/>
</dbReference>
<evidence type="ECO:0000256" key="1">
    <source>
        <dbReference type="ARBA" id="ARBA00006335"/>
    </source>
</evidence>
<feature type="chain" id="PRO_5046186080" evidence="4">
    <location>
        <begin position="20"/>
        <end position="346"/>
    </location>
</feature>
<keyword evidence="6" id="KW-0255">Endonuclease</keyword>
<sequence>MKFIMALALAAATVSPATAPTTVSVLAWNVNLATKITTGAVDNQADRRQPVVREIIAENDADVVVISEAFHETLVPKLLDELAAKYPYHSDNVGRTCSAGGYRDGSGWDATDGNCSSSPVVVRGGVQVLSRYPIDRAYQLVYRNSHANTWDYLSNKGAALVRVTKDGRHFWVAGTHLQADQTSGSWPKTGAPVAETQQVRYAQLGELRSWVDQKVGADGPVLFDGDLNIEYFAGQVGRQPGDSEVDRATAAVHGVLRTAPADSAYRTFDCSVNAWCRHNASYQQYPVDYRDDLDYLGYLEGVNRPVPSRFDQVRVVLNPQQGWQPGQLDTRAPSDHYPVRTTATIG</sequence>